<name>A0A1T5AZC6_9SPHN</name>
<organism evidence="2 3">
    <name type="scientific">Sphingopyxis flava</name>
    <dbReference type="NCBI Taxonomy" id="1507287"/>
    <lineage>
        <taxon>Bacteria</taxon>
        <taxon>Pseudomonadati</taxon>
        <taxon>Pseudomonadota</taxon>
        <taxon>Alphaproteobacteria</taxon>
        <taxon>Sphingomonadales</taxon>
        <taxon>Sphingomonadaceae</taxon>
        <taxon>Sphingopyxis</taxon>
    </lineage>
</organism>
<evidence type="ECO:0000256" key="1">
    <source>
        <dbReference type="SAM" id="SignalP"/>
    </source>
</evidence>
<keyword evidence="1" id="KW-0732">Signal</keyword>
<dbReference type="OrthoDB" id="7452609at2"/>
<feature type="signal peptide" evidence="1">
    <location>
        <begin position="1"/>
        <end position="20"/>
    </location>
</feature>
<sequence length="87" mass="9405">MLRILSLAALLAGAPAAAQAAAPDKASADKPDADKKICKREIATGSIMSRRTCHTKAEWDQLEARGKADLDRTRAMERSRSLVEGNR</sequence>
<dbReference type="RefSeq" id="WP_139375669.1">
    <property type="nucleotide sequence ID" value="NZ_FUYP01000005.1"/>
</dbReference>
<keyword evidence="3" id="KW-1185">Reference proteome</keyword>
<evidence type="ECO:0000313" key="3">
    <source>
        <dbReference type="Proteomes" id="UP000190044"/>
    </source>
</evidence>
<accession>A0A1T5AZC6</accession>
<dbReference type="AlphaFoldDB" id="A0A1T5AZC6"/>
<protein>
    <recommendedName>
        <fullName evidence="4">PsiF repeat-containing protein</fullName>
    </recommendedName>
</protein>
<evidence type="ECO:0008006" key="4">
    <source>
        <dbReference type="Google" id="ProtNLM"/>
    </source>
</evidence>
<dbReference type="EMBL" id="FUYP01000005">
    <property type="protein sequence ID" value="SKB40325.1"/>
    <property type="molecule type" value="Genomic_DNA"/>
</dbReference>
<dbReference type="Proteomes" id="UP000190044">
    <property type="component" value="Unassembled WGS sequence"/>
</dbReference>
<proteinExistence type="predicted"/>
<gene>
    <name evidence="2" type="ORF">SAMN06295937_100517</name>
</gene>
<feature type="chain" id="PRO_5012165322" description="PsiF repeat-containing protein" evidence="1">
    <location>
        <begin position="21"/>
        <end position="87"/>
    </location>
</feature>
<reference evidence="3" key="1">
    <citation type="submission" date="2017-02" db="EMBL/GenBank/DDBJ databases">
        <authorList>
            <person name="Varghese N."/>
            <person name="Submissions S."/>
        </authorList>
    </citation>
    <scope>NUCLEOTIDE SEQUENCE [LARGE SCALE GENOMIC DNA]</scope>
    <source>
        <strain evidence="3">R11H</strain>
    </source>
</reference>
<evidence type="ECO:0000313" key="2">
    <source>
        <dbReference type="EMBL" id="SKB40325.1"/>
    </source>
</evidence>